<proteinExistence type="predicted"/>
<organism evidence="3 4">
    <name type="scientific">Xanthomonas sacchari</name>
    <dbReference type="NCBI Taxonomy" id="56458"/>
    <lineage>
        <taxon>Bacteria</taxon>
        <taxon>Pseudomonadati</taxon>
        <taxon>Pseudomonadota</taxon>
        <taxon>Gammaproteobacteria</taxon>
        <taxon>Lysobacterales</taxon>
        <taxon>Lysobacteraceae</taxon>
        <taxon>Xanthomonas</taxon>
    </lineage>
</organism>
<dbReference type="Proteomes" id="UP001320843">
    <property type="component" value="Unassembled WGS sequence"/>
</dbReference>
<evidence type="ECO:0000256" key="2">
    <source>
        <dbReference type="SAM" id="SignalP"/>
    </source>
</evidence>
<keyword evidence="2" id="KW-0732">Signal</keyword>
<feature type="region of interest" description="Disordered" evidence="1">
    <location>
        <begin position="144"/>
        <end position="168"/>
    </location>
</feature>
<feature type="chain" id="PRO_5047530020" description="Secreted protein" evidence="2">
    <location>
        <begin position="28"/>
        <end position="264"/>
    </location>
</feature>
<reference evidence="3 4" key="1">
    <citation type="submission" date="2022-06" db="EMBL/GenBank/DDBJ databases">
        <title>Dynamics of rice microbiomes reveals core vertical transmitted seed endophytes.</title>
        <authorList>
            <person name="Liao K."/>
            <person name="Zhang X."/>
        </authorList>
    </citation>
    <scope>NUCLEOTIDE SEQUENCE [LARGE SCALE GENOMIC DNA]</scope>
    <source>
        <strain evidence="3 4">YT10-10-1</strain>
    </source>
</reference>
<evidence type="ECO:0000313" key="4">
    <source>
        <dbReference type="Proteomes" id="UP001320843"/>
    </source>
</evidence>
<gene>
    <name evidence="3" type="ORF">NB700_003076</name>
</gene>
<name>A0ABT3DYC9_9XANT</name>
<accession>A0ABT3DYC9</accession>
<evidence type="ECO:0000256" key="1">
    <source>
        <dbReference type="SAM" id="MobiDB-lite"/>
    </source>
</evidence>
<dbReference type="PROSITE" id="PS51257">
    <property type="entry name" value="PROKAR_LIPOPROTEIN"/>
    <property type="match status" value="1"/>
</dbReference>
<comment type="caution">
    <text evidence="3">The sequence shown here is derived from an EMBL/GenBank/DDBJ whole genome shotgun (WGS) entry which is preliminary data.</text>
</comment>
<keyword evidence="4" id="KW-1185">Reference proteome</keyword>
<sequence>MRPVLLRSRDGLCAALFLSLCSCSATAVDAGGAEDTRSSMPPIHVRQTVEMTRNGVNEARENYLATLRDCQAGGLQSRALSDKDVALLGTTRYELWFDRETEVVRETSWNVANDGAGGTCLFRLESTGTQETTTASRYQQVDLATGEKTDEAAPQDALTRTPVEKSAPAALSDFRGPAQRSVAGQPCNEWVKPNGLRQCVWSAGTKWGFTSEPANDHRPNRGFIVLEQTPGADADYKVTTQVISVGKAFDSAALEAPRAPAKIN</sequence>
<evidence type="ECO:0000313" key="3">
    <source>
        <dbReference type="EMBL" id="MCW0400520.1"/>
    </source>
</evidence>
<protein>
    <recommendedName>
        <fullName evidence="5">Secreted protein</fullName>
    </recommendedName>
</protein>
<evidence type="ECO:0008006" key="5">
    <source>
        <dbReference type="Google" id="ProtNLM"/>
    </source>
</evidence>
<feature type="signal peptide" evidence="2">
    <location>
        <begin position="1"/>
        <end position="27"/>
    </location>
</feature>
<dbReference type="EMBL" id="JANFWR010000023">
    <property type="protein sequence ID" value="MCW0400520.1"/>
    <property type="molecule type" value="Genomic_DNA"/>
</dbReference>